<name>A0ABS1EHD9_9BURK</name>
<evidence type="ECO:0000313" key="11">
    <source>
        <dbReference type="Proteomes" id="UP000635316"/>
    </source>
</evidence>
<dbReference type="Pfam" id="PF00768">
    <property type="entry name" value="Peptidase_S11"/>
    <property type="match status" value="1"/>
</dbReference>
<evidence type="ECO:0000256" key="8">
    <source>
        <dbReference type="SAM" id="SignalP"/>
    </source>
</evidence>
<evidence type="ECO:0000256" key="7">
    <source>
        <dbReference type="RuleBase" id="RU004016"/>
    </source>
</evidence>
<feature type="domain" description="Peptidase S11 D-alanyl-D-alanine carboxypeptidase A N-terminal" evidence="9">
    <location>
        <begin position="49"/>
        <end position="273"/>
    </location>
</feature>
<evidence type="ECO:0000313" key="10">
    <source>
        <dbReference type="EMBL" id="MBK1782442.1"/>
    </source>
</evidence>
<evidence type="ECO:0000256" key="5">
    <source>
        <dbReference type="ARBA" id="ARBA00022984"/>
    </source>
</evidence>
<feature type="chain" id="PRO_5046580495" evidence="8">
    <location>
        <begin position="30"/>
        <end position="297"/>
    </location>
</feature>
<dbReference type="GO" id="GO:0016787">
    <property type="term" value="F:hydrolase activity"/>
    <property type="evidence" value="ECO:0007669"/>
    <property type="project" value="UniProtKB-KW"/>
</dbReference>
<protein>
    <submittedName>
        <fullName evidence="10">D-alanyl-D-alanine endopeptidase</fullName>
        <ecNumber evidence="10">3.4.21.-</ecNumber>
    </submittedName>
</protein>
<evidence type="ECO:0000256" key="1">
    <source>
        <dbReference type="ARBA" id="ARBA00007164"/>
    </source>
</evidence>
<gene>
    <name evidence="10" type="primary">pbpG</name>
    <name evidence="10" type="ORF">JHL22_14590</name>
</gene>
<proteinExistence type="inferred from homology"/>
<feature type="signal peptide" evidence="8">
    <location>
        <begin position="1"/>
        <end position="29"/>
    </location>
</feature>
<dbReference type="EC" id="3.4.21.-" evidence="10"/>
<keyword evidence="2 8" id="KW-0732">Signal</keyword>
<keyword evidence="5" id="KW-0573">Peptidoglycan synthesis</keyword>
<dbReference type="PANTHER" id="PTHR21581">
    <property type="entry name" value="D-ALANYL-D-ALANINE CARBOXYPEPTIDASE"/>
    <property type="match status" value="1"/>
</dbReference>
<dbReference type="NCBIfam" id="NF008668">
    <property type="entry name" value="PRK11669.1"/>
    <property type="match status" value="1"/>
</dbReference>
<comment type="similarity">
    <text evidence="1 7">Belongs to the peptidase S11 family.</text>
</comment>
<evidence type="ECO:0000256" key="2">
    <source>
        <dbReference type="ARBA" id="ARBA00022729"/>
    </source>
</evidence>
<dbReference type="InterPro" id="IPR001967">
    <property type="entry name" value="Peptidase_S11_N"/>
</dbReference>
<reference evidence="10 11" key="1">
    <citation type="submission" date="2020-12" db="EMBL/GenBank/DDBJ databases">
        <authorList>
            <person name="Lu T."/>
            <person name="Wang Q."/>
            <person name="Han X."/>
        </authorList>
    </citation>
    <scope>NUCLEOTIDE SEQUENCE [LARGE SCALE GENOMIC DNA]</scope>
    <source>
        <strain evidence="10 11">WQ 585</strain>
    </source>
</reference>
<accession>A0ABS1EHD9</accession>
<dbReference type="PANTHER" id="PTHR21581:SF26">
    <property type="entry name" value="D-ALANYL-D-ALANINE ENDOPEPTIDASE"/>
    <property type="match status" value="1"/>
</dbReference>
<dbReference type="PRINTS" id="PR00725">
    <property type="entry name" value="DADACBPTASE1"/>
</dbReference>
<evidence type="ECO:0000256" key="3">
    <source>
        <dbReference type="ARBA" id="ARBA00022801"/>
    </source>
</evidence>
<dbReference type="SUPFAM" id="SSF56601">
    <property type="entry name" value="beta-lactamase/transpeptidase-like"/>
    <property type="match status" value="1"/>
</dbReference>
<dbReference type="Proteomes" id="UP000635316">
    <property type="component" value="Unassembled WGS sequence"/>
</dbReference>
<evidence type="ECO:0000259" key="9">
    <source>
        <dbReference type="Pfam" id="PF00768"/>
    </source>
</evidence>
<organism evidence="10 11">
    <name type="scientific">Advenella mandrilli</name>
    <dbReference type="NCBI Taxonomy" id="2800330"/>
    <lineage>
        <taxon>Bacteria</taxon>
        <taxon>Pseudomonadati</taxon>
        <taxon>Pseudomonadota</taxon>
        <taxon>Betaproteobacteria</taxon>
        <taxon>Burkholderiales</taxon>
        <taxon>Alcaligenaceae</taxon>
    </lineage>
</organism>
<dbReference type="InterPro" id="IPR012338">
    <property type="entry name" value="Beta-lactam/transpept-like"/>
</dbReference>
<keyword evidence="6" id="KW-0961">Cell wall biogenesis/degradation</keyword>
<evidence type="ECO:0000256" key="6">
    <source>
        <dbReference type="ARBA" id="ARBA00023316"/>
    </source>
</evidence>
<dbReference type="EMBL" id="JAENGP010000020">
    <property type="protein sequence ID" value="MBK1782442.1"/>
    <property type="molecule type" value="Genomic_DNA"/>
</dbReference>
<evidence type="ECO:0000256" key="4">
    <source>
        <dbReference type="ARBA" id="ARBA00022960"/>
    </source>
</evidence>
<keyword evidence="4" id="KW-0133">Cell shape</keyword>
<dbReference type="Gene3D" id="3.40.710.10">
    <property type="entry name" value="DD-peptidase/beta-lactamase superfamily"/>
    <property type="match status" value="1"/>
</dbReference>
<sequence length="297" mass="32599">MRKYLNKTLSACLGAFCALSMQLAPVAHAQTAGKPISVPNVTGTADNGASLKSEVAYVVDLNSNQVLFSKNSDTIRPIASISKLMTALVIAKAHLPMNEQIQIVDGDVDRFKYSSSRLSVGTTLTRRELLHLALMSSENRAAHALGRTYPGGMEAFVREMNAQARALGMTRSRFVEPTGLSPMNVSSPRDLVRLIQATSEQPLIRQLSTSDEYEVVTSNGRTQKYKNTNRLVRNSNWAIQVSKTGYIKESGDCLVMKTQMDGRPVAVVLLNSQGRLTRFADAVRVRHLVQSDYPTLL</sequence>
<keyword evidence="11" id="KW-1185">Reference proteome</keyword>
<comment type="caution">
    <text evidence="10">The sequence shown here is derived from an EMBL/GenBank/DDBJ whole genome shotgun (WGS) entry which is preliminary data.</text>
</comment>
<keyword evidence="3 10" id="KW-0378">Hydrolase</keyword>
<dbReference type="InterPro" id="IPR018044">
    <property type="entry name" value="Peptidase_S11"/>
</dbReference>